<proteinExistence type="predicted"/>
<dbReference type="AlphaFoldDB" id="A0A5N6GV18"/>
<evidence type="ECO:0000313" key="1">
    <source>
        <dbReference type="EMBL" id="KAB8244293.1"/>
    </source>
</evidence>
<dbReference type="VEuPathDB" id="FungiDB:AFLA_009282"/>
<protein>
    <submittedName>
        <fullName evidence="1">Uncharacterized protein</fullName>
    </submittedName>
</protein>
<reference evidence="1" key="1">
    <citation type="submission" date="2019-04" db="EMBL/GenBank/DDBJ databases">
        <title>Friends and foes A comparative genomics study of 23 Aspergillus species from section Flavi.</title>
        <authorList>
            <consortium name="DOE Joint Genome Institute"/>
            <person name="Kjaerbolling I."/>
            <person name="Vesth T."/>
            <person name="Frisvad J.C."/>
            <person name="Nybo J.L."/>
            <person name="Theobald S."/>
            <person name="Kildgaard S."/>
            <person name="Isbrandt T."/>
            <person name="Kuo A."/>
            <person name="Sato A."/>
            <person name="Lyhne E.K."/>
            <person name="Kogle M.E."/>
            <person name="Wiebenga A."/>
            <person name="Kun R.S."/>
            <person name="Lubbers R.J."/>
            <person name="Makela M.R."/>
            <person name="Barry K."/>
            <person name="Chovatia M."/>
            <person name="Clum A."/>
            <person name="Daum C."/>
            <person name="Haridas S."/>
            <person name="He G."/>
            <person name="LaButti K."/>
            <person name="Lipzen A."/>
            <person name="Mondo S."/>
            <person name="Riley R."/>
            <person name="Salamov A."/>
            <person name="Simmons B.A."/>
            <person name="Magnuson J.K."/>
            <person name="Henrissat B."/>
            <person name="Mortensen U.H."/>
            <person name="Larsen T.O."/>
            <person name="Devries R.P."/>
            <person name="Grigoriev I.V."/>
            <person name="Machida M."/>
            <person name="Baker S.E."/>
            <person name="Andersen M.R."/>
        </authorList>
    </citation>
    <scope>NUCLEOTIDE SEQUENCE [LARGE SCALE GENOMIC DNA]</scope>
    <source>
        <strain evidence="1">CBS 121.62</strain>
    </source>
</reference>
<accession>A0A5N6GV18</accession>
<dbReference type="Proteomes" id="UP000325434">
    <property type="component" value="Unassembled WGS sequence"/>
</dbReference>
<dbReference type="EMBL" id="ML734629">
    <property type="protein sequence ID" value="KAB8244293.1"/>
    <property type="molecule type" value="Genomic_DNA"/>
</dbReference>
<sequence>MYLNHTHGYVVRDDLTISATVEDNGISAGPAYGNLKDGLKLNFQLKDRKEFRFDFKNGSEVWVTEHGHDHMLVRL</sequence>
<gene>
    <name evidence="1" type="ORF">BDV35DRAFT_360384</name>
</gene>
<organism evidence="1">
    <name type="scientific">Aspergillus flavus</name>
    <dbReference type="NCBI Taxonomy" id="5059"/>
    <lineage>
        <taxon>Eukaryota</taxon>
        <taxon>Fungi</taxon>
        <taxon>Dikarya</taxon>
        <taxon>Ascomycota</taxon>
        <taxon>Pezizomycotina</taxon>
        <taxon>Eurotiomycetes</taxon>
        <taxon>Eurotiomycetidae</taxon>
        <taxon>Eurotiales</taxon>
        <taxon>Aspergillaceae</taxon>
        <taxon>Aspergillus</taxon>
        <taxon>Aspergillus subgen. Circumdati</taxon>
    </lineage>
</organism>
<name>A0A5N6GV18_ASPFL</name>
<dbReference type="VEuPathDB" id="FungiDB:F9C07_8752"/>